<evidence type="ECO:0000256" key="10">
    <source>
        <dbReference type="PIRNR" id="PIRNR002786"/>
    </source>
</evidence>
<evidence type="ECO:0000256" key="3">
    <source>
        <dbReference type="ARBA" id="ARBA00022448"/>
    </source>
</evidence>
<dbReference type="Pfam" id="PF03934">
    <property type="entry name" value="T2SSK"/>
    <property type="match status" value="1"/>
</dbReference>
<dbReference type="GO" id="GO:0009306">
    <property type="term" value="P:protein secretion"/>
    <property type="evidence" value="ECO:0007669"/>
    <property type="project" value="InterPro"/>
</dbReference>
<name>A0A1I1NAM9_9GAMM</name>
<dbReference type="PANTHER" id="PTHR38831">
    <property type="entry name" value="TYPE II SECRETION SYSTEM PROTEIN K"/>
    <property type="match status" value="1"/>
</dbReference>
<dbReference type="AlphaFoldDB" id="A0A1I1NAM9"/>
<dbReference type="SUPFAM" id="SSF54523">
    <property type="entry name" value="Pili subunits"/>
    <property type="match status" value="1"/>
</dbReference>
<proteinExistence type="inferred from homology"/>
<evidence type="ECO:0000313" key="13">
    <source>
        <dbReference type="EMBL" id="SFC94525.1"/>
    </source>
</evidence>
<keyword evidence="4 10" id="KW-1003">Cell membrane</keyword>
<dbReference type="EMBL" id="FOMJ01000001">
    <property type="protein sequence ID" value="SFC94525.1"/>
    <property type="molecule type" value="Genomic_DNA"/>
</dbReference>
<comment type="similarity">
    <text evidence="2 10">Belongs to the GSP K family.</text>
</comment>
<evidence type="ECO:0000256" key="5">
    <source>
        <dbReference type="ARBA" id="ARBA00022519"/>
    </source>
</evidence>
<evidence type="ECO:0000259" key="11">
    <source>
        <dbReference type="Pfam" id="PF03934"/>
    </source>
</evidence>
<keyword evidence="5 10" id="KW-0997">Cell inner membrane</keyword>
<evidence type="ECO:0000256" key="9">
    <source>
        <dbReference type="ARBA" id="ARBA00023136"/>
    </source>
</evidence>
<keyword evidence="9 10" id="KW-0472">Membrane</keyword>
<dbReference type="InterPro" id="IPR005628">
    <property type="entry name" value="GspK"/>
</dbReference>
<reference evidence="13 14" key="1">
    <citation type="submission" date="2016-10" db="EMBL/GenBank/DDBJ databases">
        <authorList>
            <person name="de Groot N.N."/>
        </authorList>
    </citation>
    <scope>NUCLEOTIDE SEQUENCE [LARGE SCALE GENOMIC DNA]</scope>
    <source>
        <strain evidence="13 14">HL3</strain>
    </source>
</reference>
<dbReference type="Pfam" id="PF21687">
    <property type="entry name" value="T2SSK_1st"/>
    <property type="match status" value="1"/>
</dbReference>
<evidence type="ECO:0000256" key="7">
    <source>
        <dbReference type="ARBA" id="ARBA00022927"/>
    </source>
</evidence>
<gene>
    <name evidence="13" type="ORF">SAMN05660831_00181</name>
</gene>
<dbReference type="GO" id="GO:0005886">
    <property type="term" value="C:plasma membrane"/>
    <property type="evidence" value="ECO:0007669"/>
    <property type="project" value="UniProtKB-SubCell"/>
</dbReference>
<dbReference type="STRING" id="1123397.SAMN05660831_00181"/>
<comment type="subcellular location">
    <subcellularLocation>
        <location evidence="1 10">Cell inner membrane</location>
    </subcellularLocation>
</comment>
<evidence type="ECO:0000256" key="6">
    <source>
        <dbReference type="ARBA" id="ARBA00022692"/>
    </source>
</evidence>
<evidence type="ECO:0000256" key="1">
    <source>
        <dbReference type="ARBA" id="ARBA00004533"/>
    </source>
</evidence>
<keyword evidence="6" id="KW-0812">Transmembrane</keyword>
<dbReference type="PANTHER" id="PTHR38831:SF1">
    <property type="entry name" value="TYPE II SECRETION SYSTEM PROTEIN K-RELATED"/>
    <property type="match status" value="1"/>
</dbReference>
<accession>A0A1I1NAM9</accession>
<keyword evidence="14" id="KW-1185">Reference proteome</keyword>
<feature type="domain" description="T2SS protein K second SAM-like" evidence="11">
    <location>
        <begin position="216"/>
        <end position="264"/>
    </location>
</feature>
<sequence>MAEGRRAERMAGQRGVALITALLITAVVAILATSMSSRFSIDLRRTGNVLERQQAGLLADGAARFAGRVLRQDARQSEVDHAGEGWARPLPPMEVAGGTVSGRIRDAQGRFNLNNLTAPNGAPSDGDIAYFRRLLDYLELDPAIAGAAVDWVDTDDRPQPRGGAEDSYYTGLTQPYRTAGRPFFSASELRLVRGVDDATWRVLEPLVIALPRRTRVNINTAEPALLAAIAPTVGETGAQELVAAREESGFAELEAAAAEPALATALDRDPDLEEWFLQGFGVTSDHFLVEARGDVGRRRVTLFSLLQRTGNGIRTIQQAQGAF</sequence>
<dbReference type="InterPro" id="IPR049179">
    <property type="entry name" value="T2SSK_SAM-like_2nd"/>
</dbReference>
<evidence type="ECO:0000256" key="2">
    <source>
        <dbReference type="ARBA" id="ARBA00007246"/>
    </source>
</evidence>
<evidence type="ECO:0000256" key="4">
    <source>
        <dbReference type="ARBA" id="ARBA00022475"/>
    </source>
</evidence>
<evidence type="ECO:0000259" key="12">
    <source>
        <dbReference type="Pfam" id="PF21687"/>
    </source>
</evidence>
<evidence type="ECO:0000313" key="14">
    <source>
        <dbReference type="Proteomes" id="UP000198611"/>
    </source>
</evidence>
<dbReference type="Gene3D" id="3.30.1300.30">
    <property type="entry name" value="GSPII I/J protein-like"/>
    <property type="match status" value="1"/>
</dbReference>
<dbReference type="SUPFAM" id="SSF158544">
    <property type="entry name" value="GspK insert domain-like"/>
    <property type="match status" value="1"/>
</dbReference>
<dbReference type="InterPro" id="IPR045584">
    <property type="entry name" value="Pilin-like"/>
</dbReference>
<dbReference type="PIRSF" id="PIRSF002786">
    <property type="entry name" value="XcpX"/>
    <property type="match status" value="1"/>
</dbReference>
<evidence type="ECO:0000256" key="8">
    <source>
        <dbReference type="ARBA" id="ARBA00022989"/>
    </source>
</evidence>
<protein>
    <recommendedName>
        <fullName evidence="10">Type II secretion system protein K</fullName>
    </recommendedName>
</protein>
<keyword evidence="8" id="KW-1133">Transmembrane helix</keyword>
<feature type="domain" description="T2SS protein K first SAM-like" evidence="12">
    <location>
        <begin position="109"/>
        <end position="211"/>
    </location>
</feature>
<dbReference type="Proteomes" id="UP000198611">
    <property type="component" value="Unassembled WGS sequence"/>
</dbReference>
<organism evidence="13 14">
    <name type="scientific">Thiohalospira halophila DSM 15071</name>
    <dbReference type="NCBI Taxonomy" id="1123397"/>
    <lineage>
        <taxon>Bacteria</taxon>
        <taxon>Pseudomonadati</taxon>
        <taxon>Pseudomonadota</taxon>
        <taxon>Gammaproteobacteria</taxon>
        <taxon>Thiohalospirales</taxon>
        <taxon>Thiohalospiraceae</taxon>
        <taxon>Thiohalospira</taxon>
    </lineage>
</organism>
<dbReference type="InterPro" id="IPR049031">
    <property type="entry name" value="T2SSK_SAM-like_1st"/>
</dbReference>
<keyword evidence="3 10" id="KW-0813">Transport</keyword>
<dbReference type="NCBIfam" id="NF037980">
    <property type="entry name" value="T2SS_GspK"/>
    <property type="match status" value="1"/>
</dbReference>
<dbReference type="InterPro" id="IPR038072">
    <property type="entry name" value="GspK_central_sf"/>
</dbReference>
<keyword evidence="7" id="KW-0653">Protein transport</keyword>
<dbReference type="Gene3D" id="1.10.40.60">
    <property type="entry name" value="EpsJ-like"/>
    <property type="match status" value="2"/>
</dbReference>